<sequence>MISGMVTSFVPLQAACSIWYYGQLCASVTNKWMVCWDSHPSQSASTSSLHPLLMLSNLHVCLDLEPSHPGSMSCSPRVFAVIVFCIFLPHVSLLLTRKLFFSIFSLTHEWVAKKVVLTTSK</sequence>
<feature type="transmembrane region" description="Helical" evidence="1">
    <location>
        <begin position="78"/>
        <end position="96"/>
    </location>
</feature>
<accession>A0ABV0UL08</accession>
<keyword evidence="3" id="KW-1185">Reference proteome</keyword>
<dbReference type="EMBL" id="JAHRIQ010071909">
    <property type="protein sequence ID" value="MEQ2244911.1"/>
    <property type="molecule type" value="Genomic_DNA"/>
</dbReference>
<comment type="caution">
    <text evidence="2">The sequence shown here is derived from an EMBL/GenBank/DDBJ whole genome shotgun (WGS) entry which is preliminary data.</text>
</comment>
<evidence type="ECO:0000313" key="3">
    <source>
        <dbReference type="Proteomes" id="UP001482620"/>
    </source>
</evidence>
<gene>
    <name evidence="2" type="ORF">ILYODFUR_022014</name>
</gene>
<evidence type="ECO:0000256" key="1">
    <source>
        <dbReference type="SAM" id="Phobius"/>
    </source>
</evidence>
<keyword evidence="1" id="KW-0812">Transmembrane</keyword>
<protein>
    <recommendedName>
        <fullName evidence="4">Secreted protein</fullName>
    </recommendedName>
</protein>
<organism evidence="2 3">
    <name type="scientific">Ilyodon furcidens</name>
    <name type="common">goldbreast splitfin</name>
    <dbReference type="NCBI Taxonomy" id="33524"/>
    <lineage>
        <taxon>Eukaryota</taxon>
        <taxon>Metazoa</taxon>
        <taxon>Chordata</taxon>
        <taxon>Craniata</taxon>
        <taxon>Vertebrata</taxon>
        <taxon>Euteleostomi</taxon>
        <taxon>Actinopterygii</taxon>
        <taxon>Neopterygii</taxon>
        <taxon>Teleostei</taxon>
        <taxon>Neoteleostei</taxon>
        <taxon>Acanthomorphata</taxon>
        <taxon>Ovalentaria</taxon>
        <taxon>Atherinomorphae</taxon>
        <taxon>Cyprinodontiformes</taxon>
        <taxon>Goodeidae</taxon>
        <taxon>Ilyodon</taxon>
    </lineage>
</organism>
<evidence type="ECO:0000313" key="2">
    <source>
        <dbReference type="EMBL" id="MEQ2244911.1"/>
    </source>
</evidence>
<dbReference type="Proteomes" id="UP001482620">
    <property type="component" value="Unassembled WGS sequence"/>
</dbReference>
<name>A0ABV0UL08_9TELE</name>
<keyword evidence="1" id="KW-0472">Membrane</keyword>
<reference evidence="2 3" key="1">
    <citation type="submission" date="2021-06" db="EMBL/GenBank/DDBJ databases">
        <authorList>
            <person name="Palmer J.M."/>
        </authorList>
    </citation>
    <scope>NUCLEOTIDE SEQUENCE [LARGE SCALE GENOMIC DNA]</scope>
    <source>
        <strain evidence="3">if_2019</strain>
        <tissue evidence="2">Muscle</tissue>
    </source>
</reference>
<proteinExistence type="predicted"/>
<keyword evidence="1" id="KW-1133">Transmembrane helix</keyword>
<evidence type="ECO:0008006" key="4">
    <source>
        <dbReference type="Google" id="ProtNLM"/>
    </source>
</evidence>